<dbReference type="InterPro" id="IPR036873">
    <property type="entry name" value="Rhodanese-like_dom_sf"/>
</dbReference>
<keyword evidence="3" id="KW-0285">Flavoprotein</keyword>
<dbReference type="SUPFAM" id="SSF64307">
    <property type="entry name" value="SirA-like"/>
    <property type="match status" value="1"/>
</dbReference>
<name>A0A0B7GSM5_TREPH</name>
<reference evidence="8" key="1">
    <citation type="submission" date="2015-01" db="EMBL/GenBank/DDBJ databases">
        <authorList>
            <person name="Xiang T."/>
            <person name="Song Y."/>
            <person name="Huang L."/>
            <person name="Wang B."/>
            <person name="Wu P."/>
        </authorList>
    </citation>
    <scope>NUCLEOTIDE SEQUENCE [LARGE SCALE GENOMIC DNA]</scope>
    <source>
        <strain evidence="8">V1</strain>
    </source>
</reference>
<dbReference type="PRINTS" id="PR00368">
    <property type="entry name" value="FADPNR"/>
</dbReference>
<keyword evidence="10" id="KW-1185">Reference proteome</keyword>
<dbReference type="Pfam" id="PF00581">
    <property type="entry name" value="Rhodanese"/>
    <property type="match status" value="1"/>
</dbReference>
<dbReference type="SMART" id="SM00450">
    <property type="entry name" value="RHOD"/>
    <property type="match status" value="1"/>
</dbReference>
<dbReference type="Gene3D" id="3.50.50.60">
    <property type="entry name" value="FAD/NAD(P)-binding domain"/>
    <property type="match status" value="2"/>
</dbReference>
<dbReference type="InterPro" id="IPR050260">
    <property type="entry name" value="FAD-bd_OxRdtase"/>
</dbReference>
<evidence type="ECO:0000256" key="2">
    <source>
        <dbReference type="ARBA" id="ARBA00009130"/>
    </source>
</evidence>
<reference evidence="9 11" key="3">
    <citation type="submission" date="2019-08" db="EMBL/GenBank/DDBJ databases">
        <authorList>
            <person name="Kuhnert P."/>
        </authorList>
    </citation>
    <scope>NUCLEOTIDE SEQUENCE [LARGE SCALE GENOMIC DNA]</scope>
    <source>
        <strain evidence="9 11">B36.5</strain>
    </source>
</reference>
<dbReference type="InterPro" id="IPR036868">
    <property type="entry name" value="TusA-like_sf"/>
</dbReference>
<comment type="similarity">
    <text evidence="2">Belongs to the class-III pyridine nucleotide-disulfide oxidoreductase family.</text>
</comment>
<accession>A0A0B7GSM5</accession>
<feature type="domain" description="Rhodanese" evidence="7">
    <location>
        <begin position="458"/>
        <end position="544"/>
    </location>
</feature>
<dbReference type="Gene3D" id="3.40.1260.10">
    <property type="entry name" value="DsrEFH-like"/>
    <property type="match status" value="1"/>
</dbReference>
<keyword evidence="5" id="KW-0560">Oxidoreductase</keyword>
<evidence type="ECO:0000256" key="5">
    <source>
        <dbReference type="ARBA" id="ARBA00023002"/>
    </source>
</evidence>
<dbReference type="Pfam" id="PF07992">
    <property type="entry name" value="Pyr_redox_2"/>
    <property type="match status" value="1"/>
</dbReference>
<dbReference type="Gene3D" id="3.30.110.40">
    <property type="entry name" value="TusA-like domain"/>
    <property type="match status" value="1"/>
</dbReference>
<dbReference type="InterPro" id="IPR023753">
    <property type="entry name" value="FAD/NAD-binding_dom"/>
</dbReference>
<dbReference type="PANTHER" id="PTHR43429:SF1">
    <property type="entry name" value="NAD(P)H SULFUR OXIDOREDUCTASE (COA-DEPENDENT)"/>
    <property type="match status" value="1"/>
</dbReference>
<dbReference type="Pfam" id="PF13686">
    <property type="entry name" value="DrsE_2"/>
    <property type="match status" value="1"/>
</dbReference>
<sequence>MKILIVGGVAGGASFAARMRRLNEDAEIVLFEKGEYVSFANCGLPYYIGGEIAERDALLLQSVEQMEKKFNMKVYNNTEVTKIDRKNKSIEFSSKDGTDGKSDYDYLILSPGASPVKPPIEGISEAKNVFTLRTVPDTDAIKSYIKNNNAQEATVIGGGFIGLEMAENLKRAGLKTTLIEMDKQVMAPLDFEMAQELHMHLEDKGVRLILNNGVKKFKDKGAAIELSDGSTVHSDITILAIGVKPENTLAKDAGLAIGARGGIVVNSQMQTSDEYIYALGDAAEVNHFVSGEKVQIALAGYANYQGRMIADLLNGMQAEYKGSLGTSIAKVFDLQAASIGLNEKTIKGEYQVIHLHPVNHAAYYPGSYPMHVKVLYSTEGKILGAQCVAKDGADKFIDTIATAIYAGLSITQLKDLQLAYAPPFNAAKTAINFVGYVSENALNKKVSFIQCNEIEQYKKDGYMLVDVSEAAEFAIGHIDGSVNIPLGTIRDNINTLQGKKIVLYCRVSLRAYNAHCILRQKGIDSVVLSGGYKTYAIANYKLKNTAAICGCPLSAHNQEEKMIQKNVTAKVEINACGLQCPGPITRVYTAMNELADGDVLEVKVTDIGFTKDINSWCSTTGNTLIGVHEDSGVYTAQIMKGKTEQTLETKVFENHNSATIIVFSGDLDKTMAAFIIANGAASMGKKVTMFFTFWGLSAVKRRAHAQKNAMEKMFDIMLPADITKLGLSKMNMAGMGSAMMKKIMKEKNVDDLPTLMQSARNLGVKLIACSMSMDVMGIKKEELLEGVEIGGVATYLGDAQKSGINLFI</sequence>
<dbReference type="InterPro" id="IPR016156">
    <property type="entry name" value="FAD/NAD-linked_Rdtase_dimer_sf"/>
</dbReference>
<dbReference type="Pfam" id="PF02852">
    <property type="entry name" value="Pyr_redox_dim"/>
    <property type="match status" value="1"/>
</dbReference>
<evidence type="ECO:0000256" key="6">
    <source>
        <dbReference type="ARBA" id="ARBA00023284"/>
    </source>
</evidence>
<dbReference type="AlphaFoldDB" id="A0A0B7GSM5"/>
<evidence type="ECO:0000313" key="9">
    <source>
        <dbReference type="EMBL" id="QEJ99522.1"/>
    </source>
</evidence>
<dbReference type="Proteomes" id="UP000042527">
    <property type="component" value="Unassembled WGS sequence"/>
</dbReference>
<comment type="cofactor">
    <cofactor evidence="1">
        <name>FAD</name>
        <dbReference type="ChEBI" id="CHEBI:57692"/>
    </cofactor>
</comment>
<evidence type="ECO:0000313" key="10">
    <source>
        <dbReference type="Proteomes" id="UP000042527"/>
    </source>
</evidence>
<evidence type="ECO:0000313" key="8">
    <source>
        <dbReference type="EMBL" id="CEM61478.1"/>
    </source>
</evidence>
<dbReference type="Proteomes" id="UP000323594">
    <property type="component" value="Chromosome"/>
</dbReference>
<keyword evidence="4" id="KW-0274">FAD</keyword>
<dbReference type="RefSeq" id="WP_044634529.1">
    <property type="nucleotide sequence ID" value="NZ_CDNC01000012.1"/>
</dbReference>
<dbReference type="SUPFAM" id="SSF51905">
    <property type="entry name" value="FAD/NAD(P)-binding domain"/>
    <property type="match status" value="2"/>
</dbReference>
<dbReference type="Gene3D" id="3.40.250.10">
    <property type="entry name" value="Rhodanese-like domain"/>
    <property type="match status" value="1"/>
</dbReference>
<reference evidence="10" key="2">
    <citation type="submission" date="2015-01" db="EMBL/GenBank/DDBJ databases">
        <authorList>
            <person name="Manzoor Shahid"/>
            <person name="Zubair Saima"/>
        </authorList>
    </citation>
    <scope>NUCLEOTIDE SEQUENCE [LARGE SCALE GENOMIC DNA]</scope>
    <source>
        <strain evidence="10">V1</strain>
    </source>
</reference>
<evidence type="ECO:0000256" key="1">
    <source>
        <dbReference type="ARBA" id="ARBA00001974"/>
    </source>
</evidence>
<keyword evidence="6" id="KW-0676">Redox-active center</keyword>
<organism evidence="8 10">
    <name type="scientific">Treponema phagedenis</name>
    <dbReference type="NCBI Taxonomy" id="162"/>
    <lineage>
        <taxon>Bacteria</taxon>
        <taxon>Pseudomonadati</taxon>
        <taxon>Spirochaetota</taxon>
        <taxon>Spirochaetia</taxon>
        <taxon>Spirochaetales</taxon>
        <taxon>Treponemataceae</taxon>
        <taxon>Treponema</taxon>
    </lineage>
</organism>
<dbReference type="InterPro" id="IPR027396">
    <property type="entry name" value="DsrEFH-like"/>
</dbReference>
<dbReference type="EMBL" id="CDNC01000012">
    <property type="protein sequence ID" value="CEM61478.1"/>
    <property type="molecule type" value="Genomic_DNA"/>
</dbReference>
<protein>
    <submittedName>
        <fullName evidence="8 9">Pyridine nucleotide-disulfide oxidoreductase</fullName>
    </submittedName>
</protein>
<dbReference type="PANTHER" id="PTHR43429">
    <property type="entry name" value="PYRIDINE NUCLEOTIDE-DISULFIDE OXIDOREDUCTASE DOMAIN-CONTAINING"/>
    <property type="match status" value="1"/>
</dbReference>
<dbReference type="InterPro" id="IPR036188">
    <property type="entry name" value="FAD/NAD-bd_sf"/>
</dbReference>
<dbReference type="InterPro" id="IPR032836">
    <property type="entry name" value="DsrE2-like"/>
</dbReference>
<dbReference type="Pfam" id="PF01206">
    <property type="entry name" value="TusA"/>
    <property type="match status" value="1"/>
</dbReference>
<evidence type="ECO:0000313" key="11">
    <source>
        <dbReference type="Proteomes" id="UP000323594"/>
    </source>
</evidence>
<dbReference type="GO" id="GO:0016491">
    <property type="term" value="F:oxidoreductase activity"/>
    <property type="evidence" value="ECO:0007669"/>
    <property type="project" value="UniProtKB-KW"/>
</dbReference>
<dbReference type="EMBL" id="CP042817">
    <property type="protein sequence ID" value="QEJ99522.1"/>
    <property type="molecule type" value="Genomic_DNA"/>
</dbReference>
<dbReference type="PROSITE" id="PS50206">
    <property type="entry name" value="RHODANESE_3"/>
    <property type="match status" value="1"/>
</dbReference>
<dbReference type="InterPro" id="IPR001763">
    <property type="entry name" value="Rhodanese-like_dom"/>
</dbReference>
<dbReference type="InterPro" id="IPR001455">
    <property type="entry name" value="TusA-like"/>
</dbReference>
<gene>
    <name evidence="9" type="ORF">FUT82_17000</name>
    <name evidence="8" type="ORF">TPHV1_20015</name>
</gene>
<dbReference type="InterPro" id="IPR004099">
    <property type="entry name" value="Pyr_nucl-diS_OxRdtase_dimer"/>
</dbReference>
<dbReference type="PRINTS" id="PR00411">
    <property type="entry name" value="PNDRDTASEI"/>
</dbReference>
<dbReference type="OrthoDB" id="9802028at2"/>
<proteinExistence type="inferred from homology"/>
<dbReference type="SUPFAM" id="SSF55424">
    <property type="entry name" value="FAD/NAD-linked reductases, dimerisation (C-terminal) domain"/>
    <property type="match status" value="1"/>
</dbReference>
<evidence type="ECO:0000256" key="3">
    <source>
        <dbReference type="ARBA" id="ARBA00022630"/>
    </source>
</evidence>
<evidence type="ECO:0000259" key="7">
    <source>
        <dbReference type="PROSITE" id="PS50206"/>
    </source>
</evidence>
<dbReference type="SUPFAM" id="SSF75169">
    <property type="entry name" value="DsrEFH-like"/>
    <property type="match status" value="1"/>
</dbReference>
<dbReference type="SUPFAM" id="SSF52821">
    <property type="entry name" value="Rhodanese/Cell cycle control phosphatase"/>
    <property type="match status" value="1"/>
</dbReference>
<evidence type="ECO:0000256" key="4">
    <source>
        <dbReference type="ARBA" id="ARBA00022827"/>
    </source>
</evidence>